<dbReference type="EMBL" id="QHLZ01000007">
    <property type="protein sequence ID" value="PXA64980.1"/>
    <property type="molecule type" value="Genomic_DNA"/>
</dbReference>
<comment type="subcellular location">
    <subcellularLocation>
        <location evidence="1">Cell membrane</location>
        <topology evidence="1">Multi-pass membrane protein</topology>
    </subcellularLocation>
</comment>
<feature type="region of interest" description="Disordered" evidence="6">
    <location>
        <begin position="777"/>
        <end position="797"/>
    </location>
</feature>
<evidence type="ECO:0000256" key="1">
    <source>
        <dbReference type="ARBA" id="ARBA00004651"/>
    </source>
</evidence>
<feature type="transmembrane region" description="Helical" evidence="7">
    <location>
        <begin position="111"/>
        <end position="133"/>
    </location>
</feature>
<keyword evidence="2" id="KW-1003">Cell membrane</keyword>
<evidence type="ECO:0000259" key="8">
    <source>
        <dbReference type="Pfam" id="PF09924"/>
    </source>
</evidence>
<organism evidence="9 10">
    <name type="scientific">Arthrobacter psychrochitiniphilus</name>
    <dbReference type="NCBI Taxonomy" id="291045"/>
    <lineage>
        <taxon>Bacteria</taxon>
        <taxon>Bacillati</taxon>
        <taxon>Actinomycetota</taxon>
        <taxon>Actinomycetes</taxon>
        <taxon>Micrococcales</taxon>
        <taxon>Micrococcaceae</taxon>
        <taxon>Arthrobacter</taxon>
    </lineage>
</organism>
<evidence type="ECO:0000256" key="3">
    <source>
        <dbReference type="ARBA" id="ARBA00022692"/>
    </source>
</evidence>
<dbReference type="AlphaFoldDB" id="A0A2V3DPU4"/>
<dbReference type="InterPro" id="IPR024320">
    <property type="entry name" value="LPG_synthase_C"/>
</dbReference>
<dbReference type="GO" id="GO:0055091">
    <property type="term" value="P:phospholipid homeostasis"/>
    <property type="evidence" value="ECO:0007669"/>
    <property type="project" value="TreeGrafter"/>
</dbReference>
<dbReference type="GO" id="GO:0005886">
    <property type="term" value="C:plasma membrane"/>
    <property type="evidence" value="ECO:0007669"/>
    <property type="project" value="UniProtKB-SubCell"/>
</dbReference>
<protein>
    <recommendedName>
        <fullName evidence="8">Phosphatidylglycerol lysyltransferase C-terminal domain-containing protein</fullName>
    </recommendedName>
</protein>
<dbReference type="InterPro" id="IPR035952">
    <property type="entry name" value="Rhomboid-like_sf"/>
</dbReference>
<feature type="transmembrane region" description="Helical" evidence="7">
    <location>
        <begin position="291"/>
        <end position="310"/>
    </location>
</feature>
<feature type="compositionally biased region" description="Low complexity" evidence="6">
    <location>
        <begin position="779"/>
        <end position="797"/>
    </location>
</feature>
<evidence type="ECO:0000313" key="9">
    <source>
        <dbReference type="EMBL" id="PXA64980.1"/>
    </source>
</evidence>
<feature type="transmembrane region" description="Helical" evidence="7">
    <location>
        <begin position="401"/>
        <end position="422"/>
    </location>
</feature>
<evidence type="ECO:0000256" key="2">
    <source>
        <dbReference type="ARBA" id="ARBA00022475"/>
    </source>
</evidence>
<feature type="transmembrane region" description="Helical" evidence="7">
    <location>
        <begin position="71"/>
        <end position="99"/>
    </location>
</feature>
<feature type="transmembrane region" description="Helical" evidence="7">
    <location>
        <begin position="195"/>
        <end position="212"/>
    </location>
</feature>
<sequence>MTMVGATTKSGWASRMTPAVLGWVRRAPLSTALMATIIVGHVASGAFLARLPGPVARNWGFQPADLSDGRWWNIFSTLFLSSSTAAMVLGIAVVAVVVGISEFTVGTLRTAALFCAIQVAAVVLYTVIIGLGSTLGIDSLEGVDQATLLGPFAASAGTLMAASQGISLLWRRRVRVSILSTALMLSVYVGHAQHLFILVAALIGLAAGKVFFKAAGRGGTRRSTSHEIRTILALVVAVFAVGPLAAALAHVAVGPLAMLRTWITNQEPTLSQWQGSCHVANAACQGMVKDLGLFGSGGHLLALMPMLLLLVCAEGLRRGSRLALWVAVYFHLVIGLVSAVYFQVFAGVGLSLRRGHRSLSINESVWELLPVVLMPLLIAVFLIIFRRHFRVETDPVLRRRALIYLPLLLLAVVTLYAVAWLAEGNLEDGVGLPALVAAIPRIVLPYPFPFSYAANIYPHGFFSQLLFSFGGLVLWLASTVSILALFLSRRLHSGGVDDIVAAKALVRRGGDSLSWMTLWAKNQYWFNSAGTVAVAYQAHRGVALTVGGPIGEPEDYESAVDQFLDFCAEESLTPCFYSVNEAPAAMLEQRGFRGIVVAAETLLDVRSMDFKGKDWQNVRTALNKAAKLEITAQWCHYGELTTGQRTQIHEISEDWVSGQALPELGFTLGGLEELKDESVQLALAIDATGRIHAVTSWLPVFSRGEVVSWTLDFMRRNSGSFNGVMEYLIAQAVQHFALTVDYISLSGSPLAGSPRSGSPRSGAAHVGSALAMPAGPGDAVASTAAPSPAVPSPAGTVADGQENTLARMLELLARTLEPVYGFSSLANFKQRFKPRHRSLYLMYQDPLSLPAIGWAVGEAYLPNVSVRSLTKLLRRQ</sequence>
<reference evidence="9 10" key="1">
    <citation type="submission" date="2018-05" db="EMBL/GenBank/DDBJ databases">
        <title>Genetic diversity of glacier-inhabiting Cryobacterium bacteria in China and description of Cryobacterium mengkeensis sp. nov. and Arthrobacter glacialis sp. nov.</title>
        <authorList>
            <person name="Liu Q."/>
            <person name="Xin Y.-H."/>
        </authorList>
    </citation>
    <scope>NUCLEOTIDE SEQUENCE [LARGE SCALE GENOMIC DNA]</scope>
    <source>
        <strain evidence="9 10">GP3</strain>
    </source>
</reference>
<feature type="transmembrane region" description="Helical" evidence="7">
    <location>
        <begin position="232"/>
        <end position="253"/>
    </location>
</feature>
<accession>A0A2V3DPU4</accession>
<feature type="transmembrane region" description="Helical" evidence="7">
    <location>
        <begin position="368"/>
        <end position="389"/>
    </location>
</feature>
<feature type="transmembrane region" description="Helical" evidence="7">
    <location>
        <begin position="465"/>
        <end position="487"/>
    </location>
</feature>
<dbReference type="InterPro" id="IPR051211">
    <property type="entry name" value="PG_lysyltransferase"/>
</dbReference>
<proteinExistence type="predicted"/>
<dbReference type="OrthoDB" id="594838at2"/>
<keyword evidence="4 7" id="KW-1133">Transmembrane helix</keyword>
<gene>
    <name evidence="9" type="ORF">CVS29_12385</name>
</gene>
<dbReference type="Proteomes" id="UP000246303">
    <property type="component" value="Unassembled WGS sequence"/>
</dbReference>
<feature type="transmembrane region" description="Helical" evidence="7">
    <location>
        <begin position="32"/>
        <end position="51"/>
    </location>
</feature>
<name>A0A2V3DPU4_9MICC</name>
<feature type="transmembrane region" description="Helical" evidence="7">
    <location>
        <begin position="434"/>
        <end position="453"/>
    </location>
</feature>
<evidence type="ECO:0000313" key="10">
    <source>
        <dbReference type="Proteomes" id="UP000246303"/>
    </source>
</evidence>
<feature type="transmembrane region" description="Helical" evidence="7">
    <location>
        <begin position="322"/>
        <end position="348"/>
    </location>
</feature>
<dbReference type="Pfam" id="PF09924">
    <property type="entry name" value="LPG_synthase_C"/>
    <property type="match status" value="1"/>
</dbReference>
<comment type="caution">
    <text evidence="9">The sequence shown here is derived from an EMBL/GenBank/DDBJ whole genome shotgun (WGS) entry which is preliminary data.</text>
</comment>
<dbReference type="PANTHER" id="PTHR34697:SF2">
    <property type="entry name" value="PHOSPHATIDYLGLYCEROL LYSYLTRANSFERASE"/>
    <property type="match status" value="1"/>
</dbReference>
<keyword evidence="3 7" id="KW-0812">Transmembrane</keyword>
<dbReference type="GO" id="GO:0016755">
    <property type="term" value="F:aminoacyltransferase activity"/>
    <property type="evidence" value="ECO:0007669"/>
    <property type="project" value="TreeGrafter"/>
</dbReference>
<dbReference type="SUPFAM" id="SSF144091">
    <property type="entry name" value="Rhomboid-like"/>
    <property type="match status" value="1"/>
</dbReference>
<keyword evidence="5 7" id="KW-0472">Membrane</keyword>
<evidence type="ECO:0000256" key="7">
    <source>
        <dbReference type="SAM" id="Phobius"/>
    </source>
</evidence>
<keyword evidence="10" id="KW-1185">Reference proteome</keyword>
<feature type="domain" description="Phosphatidylglycerol lysyltransferase C-terminal" evidence="8">
    <location>
        <begin position="505"/>
        <end position="843"/>
    </location>
</feature>
<evidence type="ECO:0000256" key="6">
    <source>
        <dbReference type="SAM" id="MobiDB-lite"/>
    </source>
</evidence>
<evidence type="ECO:0000256" key="5">
    <source>
        <dbReference type="ARBA" id="ARBA00023136"/>
    </source>
</evidence>
<dbReference type="PANTHER" id="PTHR34697">
    <property type="entry name" value="PHOSPHATIDYLGLYCEROL LYSYLTRANSFERASE"/>
    <property type="match status" value="1"/>
</dbReference>
<evidence type="ECO:0000256" key="4">
    <source>
        <dbReference type="ARBA" id="ARBA00022989"/>
    </source>
</evidence>